<organism evidence="3 4">
    <name type="scientific">Gordonia soli NBRC 108243</name>
    <dbReference type="NCBI Taxonomy" id="1223545"/>
    <lineage>
        <taxon>Bacteria</taxon>
        <taxon>Bacillati</taxon>
        <taxon>Actinomycetota</taxon>
        <taxon>Actinomycetes</taxon>
        <taxon>Mycobacteriales</taxon>
        <taxon>Gordoniaceae</taxon>
        <taxon>Gordonia</taxon>
    </lineage>
</organism>
<dbReference type="InterPro" id="IPR021860">
    <property type="entry name" value="Peptidase_S12_Pab87-rel_C"/>
</dbReference>
<feature type="domain" description="Beta-lactamase-related" evidence="1">
    <location>
        <begin position="81"/>
        <end position="407"/>
    </location>
</feature>
<dbReference type="EMBL" id="BANX01000032">
    <property type="protein sequence ID" value="GAC70119.1"/>
    <property type="molecule type" value="Genomic_DNA"/>
</dbReference>
<evidence type="ECO:0000313" key="4">
    <source>
        <dbReference type="Proteomes" id="UP000011666"/>
    </source>
</evidence>
<dbReference type="Pfam" id="PF11954">
    <property type="entry name" value="DUF3471"/>
    <property type="match status" value="1"/>
</dbReference>
<name>M0QNY0_9ACTN</name>
<proteinExistence type="predicted"/>
<feature type="domain" description="Peptidase S12 Pab87-related C-terminal" evidence="2">
    <location>
        <begin position="453"/>
        <end position="529"/>
    </location>
</feature>
<dbReference type="InterPro" id="IPR050491">
    <property type="entry name" value="AmpC-like"/>
</dbReference>
<dbReference type="Pfam" id="PF00144">
    <property type="entry name" value="Beta-lactamase"/>
    <property type="match status" value="1"/>
</dbReference>
<protein>
    <submittedName>
        <fullName evidence="3">Putative penicillin-binding protein</fullName>
    </submittedName>
</protein>
<dbReference type="Gene3D" id="2.40.128.600">
    <property type="match status" value="1"/>
</dbReference>
<evidence type="ECO:0000259" key="1">
    <source>
        <dbReference type="Pfam" id="PF00144"/>
    </source>
</evidence>
<evidence type="ECO:0000259" key="2">
    <source>
        <dbReference type="Pfam" id="PF11954"/>
    </source>
</evidence>
<dbReference type="STRING" id="1223545.GS4_32_00630"/>
<dbReference type="PANTHER" id="PTHR46825">
    <property type="entry name" value="D-ALANYL-D-ALANINE-CARBOXYPEPTIDASE/ENDOPEPTIDASE AMPH"/>
    <property type="match status" value="1"/>
</dbReference>
<keyword evidence="4" id="KW-1185">Reference proteome</keyword>
<sequence>MATTITRGAVARRGRTSPGWMVAVSLVATAALLAACGTDSTSGSSPSSSAAGSLGEELQNPAQVVGVPLPDNAVGNAVGKLDGLVQQVLDSTKIPGLAVAVVEGDQVRYAKGFGVTDVETGAKVDANTVFPLASLSKPVGSSVIAKLVTDDVVAWDTPVSANLPGFALADPYVTRTVTIADMYSHRSGLPDHAGDKLEDMGYDRQQIFDRFRFMPLSPYRITYDYTNFGLTAGAVSAANKAGKDWATLSQDLLYGPLGMTRTSSRYADFAGRSNRVVGHVKVDDKWVRTFKQREPDAQSPAGGVTSSVDDLTHWMKLLLANGALAGRDYIGEKPLLASWTPQIALSPPTSPDDRTSSYGFGYNLGVTAAGRTQISHSGAFGSGAATNLMMLPSANTAIVVLSNASPIGAVEALGAEFLDIVQFGEVKQPWQKLFGARFAQMEVPSGSLVGQQRPASPAPSAPLPSFVGTYANPVYGPFVVREQNGRLVLATGPNGMTTYELTPWDGNTFTFTIRTENAELGSISKVTFDGPRMTVEYYDDESSDGVFTRS</sequence>
<dbReference type="InterPro" id="IPR001466">
    <property type="entry name" value="Beta-lactam-related"/>
</dbReference>
<accession>M0QNY0</accession>
<dbReference type="eggNOG" id="COG1680">
    <property type="taxonomic scope" value="Bacteria"/>
</dbReference>
<dbReference type="SUPFAM" id="SSF56601">
    <property type="entry name" value="beta-lactamase/transpeptidase-like"/>
    <property type="match status" value="1"/>
</dbReference>
<dbReference type="PANTHER" id="PTHR46825:SF15">
    <property type="entry name" value="BETA-LACTAMASE-RELATED DOMAIN-CONTAINING PROTEIN"/>
    <property type="match status" value="1"/>
</dbReference>
<dbReference type="Proteomes" id="UP000011666">
    <property type="component" value="Unassembled WGS sequence"/>
</dbReference>
<evidence type="ECO:0000313" key="3">
    <source>
        <dbReference type="EMBL" id="GAC70119.1"/>
    </source>
</evidence>
<gene>
    <name evidence="3" type="ORF">GS4_32_00630</name>
</gene>
<comment type="caution">
    <text evidence="3">The sequence shown here is derived from an EMBL/GenBank/DDBJ whole genome shotgun (WGS) entry which is preliminary data.</text>
</comment>
<dbReference type="AlphaFoldDB" id="M0QNY0"/>
<dbReference type="InterPro" id="IPR012338">
    <property type="entry name" value="Beta-lactam/transpept-like"/>
</dbReference>
<reference evidence="3 4" key="1">
    <citation type="submission" date="2013-01" db="EMBL/GenBank/DDBJ databases">
        <title>Whole genome shotgun sequence of Gordonia soli NBRC 108243.</title>
        <authorList>
            <person name="Isaki-Nakamura S."/>
            <person name="Hosoyama A."/>
            <person name="Tsuchikane K."/>
            <person name="Ando Y."/>
            <person name="Baba S."/>
            <person name="Ohji S."/>
            <person name="Hamada M."/>
            <person name="Tamura T."/>
            <person name="Yamazoe A."/>
            <person name="Yamazaki S."/>
            <person name="Fujita N."/>
        </authorList>
    </citation>
    <scope>NUCLEOTIDE SEQUENCE [LARGE SCALE GENOMIC DNA]</scope>
    <source>
        <strain evidence="3 4">NBRC 108243</strain>
    </source>
</reference>
<dbReference type="Gene3D" id="3.40.710.10">
    <property type="entry name" value="DD-peptidase/beta-lactamase superfamily"/>
    <property type="match status" value="1"/>
</dbReference>